<dbReference type="Proteomes" id="UP001501074">
    <property type="component" value="Unassembled WGS sequence"/>
</dbReference>
<proteinExistence type="predicted"/>
<feature type="compositionally biased region" description="Low complexity" evidence="1">
    <location>
        <begin position="1"/>
        <end position="15"/>
    </location>
</feature>
<reference evidence="3" key="1">
    <citation type="journal article" date="2019" name="Int. J. Syst. Evol. Microbiol.">
        <title>The Global Catalogue of Microorganisms (GCM) 10K type strain sequencing project: providing services to taxonomists for standard genome sequencing and annotation.</title>
        <authorList>
            <consortium name="The Broad Institute Genomics Platform"/>
            <consortium name="The Broad Institute Genome Sequencing Center for Infectious Disease"/>
            <person name="Wu L."/>
            <person name="Ma J."/>
        </authorList>
    </citation>
    <scope>NUCLEOTIDE SEQUENCE [LARGE SCALE GENOMIC DNA]</scope>
    <source>
        <strain evidence="3">JCM 16902</strain>
    </source>
</reference>
<feature type="compositionally biased region" description="Basic and acidic residues" evidence="1">
    <location>
        <begin position="50"/>
        <end position="66"/>
    </location>
</feature>
<protein>
    <submittedName>
        <fullName evidence="2">DUF3618 domain-containing protein</fullName>
    </submittedName>
</protein>
<feature type="compositionally biased region" description="Polar residues" evidence="1">
    <location>
        <begin position="29"/>
        <end position="39"/>
    </location>
</feature>
<feature type="compositionally biased region" description="Low complexity" evidence="1">
    <location>
        <begin position="79"/>
        <end position="117"/>
    </location>
</feature>
<dbReference type="RefSeq" id="WP_231481394.1">
    <property type="nucleotide sequence ID" value="NZ_BAAAZO010000009.1"/>
</dbReference>
<sequence>MSQQTSPSTSSTSAETPEEIRARIENTRQELSTDVNTLAETVRPGNVAKRQVDKVKDAAGSARDRVMGSAGTAKEKVMGTATSSGRSTSSTLGDAKSAVSDAASSSQQAVAGAPGAVKARTEGNPLAAGLIAFGAGMLLGSLLPATRQEEKAVTKLKENASTVTGPATEMAKEVGENLRGSAQEAADSVRSTATDAAQTVKEEASSAGQQVKDQGVQAKEQVQETRS</sequence>
<accession>A0ABP7A2V6</accession>
<name>A0ABP7A2V6_9ACTN</name>
<keyword evidence="3" id="KW-1185">Reference proteome</keyword>
<dbReference type="Pfam" id="PF12277">
    <property type="entry name" value="DUF3618"/>
    <property type="match status" value="1"/>
</dbReference>
<feature type="region of interest" description="Disordered" evidence="1">
    <location>
        <begin position="153"/>
        <end position="227"/>
    </location>
</feature>
<evidence type="ECO:0000313" key="2">
    <source>
        <dbReference type="EMBL" id="GAA3623860.1"/>
    </source>
</evidence>
<evidence type="ECO:0000313" key="3">
    <source>
        <dbReference type="Proteomes" id="UP001501074"/>
    </source>
</evidence>
<feature type="region of interest" description="Disordered" evidence="1">
    <location>
        <begin position="1"/>
        <end position="117"/>
    </location>
</feature>
<gene>
    <name evidence="2" type="ORF">GCM10022223_46080</name>
</gene>
<comment type="caution">
    <text evidence="2">The sequence shown here is derived from an EMBL/GenBank/DDBJ whole genome shotgun (WGS) entry which is preliminary data.</text>
</comment>
<dbReference type="Gene3D" id="1.20.120.20">
    <property type="entry name" value="Apolipoprotein"/>
    <property type="match status" value="1"/>
</dbReference>
<evidence type="ECO:0000256" key="1">
    <source>
        <dbReference type="SAM" id="MobiDB-lite"/>
    </source>
</evidence>
<dbReference type="EMBL" id="BAAAZO010000009">
    <property type="protein sequence ID" value="GAA3623860.1"/>
    <property type="molecule type" value="Genomic_DNA"/>
</dbReference>
<feature type="compositionally biased region" description="Basic and acidic residues" evidence="1">
    <location>
        <begin position="18"/>
        <end position="28"/>
    </location>
</feature>
<dbReference type="InterPro" id="IPR022062">
    <property type="entry name" value="DUF3618"/>
</dbReference>
<organism evidence="2 3">
    <name type="scientific">Kineosporia mesophila</name>
    <dbReference type="NCBI Taxonomy" id="566012"/>
    <lineage>
        <taxon>Bacteria</taxon>
        <taxon>Bacillati</taxon>
        <taxon>Actinomycetota</taxon>
        <taxon>Actinomycetes</taxon>
        <taxon>Kineosporiales</taxon>
        <taxon>Kineosporiaceae</taxon>
        <taxon>Kineosporia</taxon>
    </lineage>
</organism>